<reference evidence="2 3" key="1">
    <citation type="journal article" date="2024" name="Front. Microbiol.">
        <title>Novel thermophilic genera Geochorda gen. nov. and Carboxydochorda gen. nov. from the deep terrestrial subsurface reveal the ecophysiological diversity in the class Limnochordia.</title>
        <authorList>
            <person name="Karnachuk O.V."/>
            <person name="Lukina A.P."/>
            <person name="Avakyan M.R."/>
            <person name="Kadnikov V.V."/>
            <person name="Begmatov S."/>
            <person name="Beletsky A.V."/>
            <person name="Vlasova K.G."/>
            <person name="Novikov A.A."/>
            <person name="Shcherbakova V.A."/>
            <person name="Mardanov A.V."/>
            <person name="Ravin N.V."/>
        </authorList>
    </citation>
    <scope>NUCLEOTIDE SEQUENCE [LARGE SCALE GENOMIC DNA]</scope>
    <source>
        <strain evidence="2 3">L945</strain>
    </source>
</reference>
<dbReference type="EMBL" id="CP141615">
    <property type="protein sequence ID" value="WRP16063.1"/>
    <property type="molecule type" value="Genomic_DNA"/>
</dbReference>
<dbReference type="PANTHER" id="PTHR34614">
    <property type="match status" value="1"/>
</dbReference>
<keyword evidence="3" id="KW-1185">Reference proteome</keyword>
<dbReference type="RefSeq" id="WP_324715336.1">
    <property type="nucleotide sequence ID" value="NZ_CP141615.1"/>
</dbReference>
<dbReference type="Gene3D" id="3.90.350.10">
    <property type="entry name" value="Transposase Inhibitor Protein From Tn5, Chain A, domain 1"/>
    <property type="match status" value="1"/>
</dbReference>
<sequence>MMAHHGSVMFVRVNQQRNKDGTVRQYLQVIEAIRVNGKPRQRVIATIGRWDQPEGRARVDAILEALSQFAGKLTVLNLQKDLKGEGGLTWGPVLVFRRLWEELGLARLWGWLWEETLVEFDLPEAVFAMVLNRLMDPASRKSLVEEWLPTIWEPRFAGLKLHHFYRALTYVHRFAHRVEDFLFARFTDLFNQDLELVLWDTTTVRFEGRGPEKLAQFGNAKDKRTDRRQMVVGVLLTRDGWPLAHAVYPGNLNDVTATRAIIGQLKHRFAFQKVLFVADRGAVGGRTLEALEQAGLEYIVGMRMRRARVVRDEVVGCPGRYRVVSPTLKVKEVVREGRRYILASNPEAAEHDRQVREEVVARLRQALKEGSPGDLIRHSRYRRYLKVHRDAVEINEAAIEAGARYDGKFVVLTNTNRDAAEVAQSYKTLWRVERAFRDLKSSLEIRPVYVWTDEHVRGHVAVCFLAFVLESYLRHKLGEAVSYRQALTDLEKLKAVPLQIKAKRYLLRTELEGTAPAVFRILGIRPPNRVEELFPTQAA</sequence>
<evidence type="ECO:0000313" key="3">
    <source>
        <dbReference type="Proteomes" id="UP001332192"/>
    </source>
</evidence>
<organism evidence="2 3">
    <name type="scientific">Carboxydichorda subterranea</name>
    <dbReference type="NCBI Taxonomy" id="3109565"/>
    <lineage>
        <taxon>Bacteria</taxon>
        <taxon>Bacillati</taxon>
        <taxon>Bacillota</taxon>
        <taxon>Limnochordia</taxon>
        <taxon>Limnochordales</taxon>
        <taxon>Geochordaceae</taxon>
        <taxon>Carboxydichorda</taxon>
    </lineage>
</organism>
<dbReference type="NCBIfam" id="NF033559">
    <property type="entry name" value="transpos_IS1634"/>
    <property type="match status" value="1"/>
</dbReference>
<dbReference type="Pfam" id="PF01609">
    <property type="entry name" value="DDE_Tnp_1"/>
    <property type="match status" value="1"/>
</dbReference>
<feature type="domain" description="Transposase IS4-like" evidence="1">
    <location>
        <begin position="195"/>
        <end position="469"/>
    </location>
</feature>
<dbReference type="PANTHER" id="PTHR34614:SF2">
    <property type="entry name" value="TRANSPOSASE IS4-LIKE DOMAIN-CONTAINING PROTEIN"/>
    <property type="match status" value="1"/>
</dbReference>
<evidence type="ECO:0000259" key="1">
    <source>
        <dbReference type="Pfam" id="PF01609"/>
    </source>
</evidence>
<protein>
    <submittedName>
        <fullName evidence="2">IS1634 family transposase</fullName>
    </submittedName>
</protein>
<dbReference type="Proteomes" id="UP001332192">
    <property type="component" value="Chromosome"/>
</dbReference>
<dbReference type="InterPro" id="IPR012337">
    <property type="entry name" value="RNaseH-like_sf"/>
</dbReference>
<gene>
    <name evidence="2" type="ORF">U7230_08055</name>
</gene>
<dbReference type="InterPro" id="IPR002559">
    <property type="entry name" value="Transposase_11"/>
</dbReference>
<evidence type="ECO:0000313" key="2">
    <source>
        <dbReference type="EMBL" id="WRP16063.1"/>
    </source>
</evidence>
<dbReference type="InterPro" id="IPR047654">
    <property type="entry name" value="IS1634_transpos"/>
</dbReference>
<name>A0ABZ1BV76_9FIRM</name>
<dbReference type="SUPFAM" id="SSF53098">
    <property type="entry name" value="Ribonuclease H-like"/>
    <property type="match status" value="1"/>
</dbReference>
<proteinExistence type="predicted"/>
<accession>A0ABZ1BV76</accession>